<evidence type="ECO:0000313" key="2">
    <source>
        <dbReference type="Proteomes" id="UP000076852"/>
    </source>
</evidence>
<dbReference type="GO" id="GO:0016787">
    <property type="term" value="F:hydrolase activity"/>
    <property type="evidence" value="ECO:0007669"/>
    <property type="project" value="InterPro"/>
</dbReference>
<dbReference type="InterPro" id="IPR029058">
    <property type="entry name" value="AB_hydrolase_fold"/>
</dbReference>
<dbReference type="Pfam" id="PF06821">
    <property type="entry name" value="Ser_hydrolase"/>
    <property type="match status" value="1"/>
</dbReference>
<dbReference type="STRING" id="1804984.AYM40_00930"/>
<dbReference type="Gene3D" id="3.40.50.1820">
    <property type="entry name" value="alpha/beta hydrolase"/>
    <property type="match status" value="1"/>
</dbReference>
<protein>
    <submittedName>
        <fullName evidence="1">Uncharacterized protein</fullName>
    </submittedName>
</protein>
<evidence type="ECO:0000313" key="1">
    <source>
        <dbReference type="EMBL" id="ANB71079.1"/>
    </source>
</evidence>
<gene>
    <name evidence="1" type="ORF">AYM40_00930</name>
</gene>
<reference evidence="1 2" key="1">
    <citation type="journal article" date="2016" name="Gene">
        <title>PacBio SMRT assembly of a complex multi-replicon genome reveals chlorocatechol degradative operon in a region of genome plasticity.</title>
        <authorList>
            <person name="Ricker N."/>
            <person name="Shen S.Y."/>
            <person name="Goordial J."/>
            <person name="Jin S."/>
            <person name="Fulthorpe R.R."/>
        </authorList>
    </citation>
    <scope>NUCLEOTIDE SEQUENCE [LARGE SCALE GENOMIC DNA]</scope>
    <source>
        <strain evidence="1 2">OLGA172</strain>
    </source>
</reference>
<dbReference type="Proteomes" id="UP000076852">
    <property type="component" value="Chromosome 1"/>
</dbReference>
<dbReference type="KEGG" id="buz:AYM40_00930"/>
<dbReference type="InterPro" id="IPR010662">
    <property type="entry name" value="RBBP9/YdeN"/>
</dbReference>
<proteinExistence type="predicted"/>
<dbReference type="AlphaFoldDB" id="A0A160FGA0"/>
<accession>A0A160FGA0</accession>
<organism evidence="1 2">
    <name type="scientific">Paraburkholderia phytofirmans OLGA172</name>
    <dbReference type="NCBI Taxonomy" id="1417228"/>
    <lineage>
        <taxon>Bacteria</taxon>
        <taxon>Pseudomonadati</taxon>
        <taxon>Pseudomonadota</taxon>
        <taxon>Betaproteobacteria</taxon>
        <taxon>Burkholderiales</taxon>
        <taxon>Burkholderiaceae</taxon>
        <taxon>Paraburkholderia</taxon>
    </lineage>
</organism>
<dbReference type="EMBL" id="CP014578">
    <property type="protein sequence ID" value="ANB71079.1"/>
    <property type="molecule type" value="Genomic_DNA"/>
</dbReference>
<sequence length="122" mass="13742">MGLWPAPDVAVWAKSLHDLLAQRFGSAFVNLGDAGHINTAAGFGPWPRAGYFIDTLVHCAAPLRFREEAFEGRAACVRLSGFECFTRRLGVERRASDRVTRRMAERPIERVFYHARLVRLAL</sequence>
<name>A0A160FGA0_9BURK</name>
<keyword evidence="2" id="KW-1185">Reference proteome</keyword>